<organism evidence="1 2">
    <name type="scientific">Mesorhabditis spiculigera</name>
    <dbReference type="NCBI Taxonomy" id="96644"/>
    <lineage>
        <taxon>Eukaryota</taxon>
        <taxon>Metazoa</taxon>
        <taxon>Ecdysozoa</taxon>
        <taxon>Nematoda</taxon>
        <taxon>Chromadorea</taxon>
        <taxon>Rhabditida</taxon>
        <taxon>Rhabditina</taxon>
        <taxon>Rhabditomorpha</taxon>
        <taxon>Rhabditoidea</taxon>
        <taxon>Rhabditidae</taxon>
        <taxon>Mesorhabditinae</taxon>
        <taxon>Mesorhabditis</taxon>
    </lineage>
</organism>
<dbReference type="Gene3D" id="2.20.100.10">
    <property type="entry name" value="Thrombospondin type-1 (TSP1) repeat"/>
    <property type="match status" value="1"/>
</dbReference>
<dbReference type="EMBL" id="CATQJA010002645">
    <property type="protein sequence ID" value="CAJ0576640.1"/>
    <property type="molecule type" value="Genomic_DNA"/>
</dbReference>
<comment type="caution">
    <text evidence="1">The sequence shown here is derived from an EMBL/GenBank/DDBJ whole genome shotgun (WGS) entry which is preliminary data.</text>
</comment>
<sequence>MLLLISIFLKTVLAESVGGSLTSDCYENSKAPCLSSWLEWTAVGSCSKKCGMKGQLQRVRSCSSTDCDCEGDLVDTIACPEKLCDSGPICEEGYEKKVKGSSFTCQPTEGAG</sequence>
<dbReference type="Pfam" id="PF00090">
    <property type="entry name" value="TSP_1"/>
    <property type="match status" value="1"/>
</dbReference>
<evidence type="ECO:0000313" key="1">
    <source>
        <dbReference type="EMBL" id="CAJ0576640.1"/>
    </source>
</evidence>
<dbReference type="Proteomes" id="UP001177023">
    <property type="component" value="Unassembled WGS sequence"/>
</dbReference>
<evidence type="ECO:0000313" key="2">
    <source>
        <dbReference type="Proteomes" id="UP001177023"/>
    </source>
</evidence>
<dbReference type="AlphaFoldDB" id="A0AA36CYJ0"/>
<name>A0AA36CYJ0_9BILA</name>
<dbReference type="SUPFAM" id="SSF82895">
    <property type="entry name" value="TSP-1 type 1 repeat"/>
    <property type="match status" value="1"/>
</dbReference>
<dbReference type="InterPro" id="IPR036383">
    <property type="entry name" value="TSP1_rpt_sf"/>
</dbReference>
<reference evidence="1" key="1">
    <citation type="submission" date="2023-06" db="EMBL/GenBank/DDBJ databases">
        <authorList>
            <person name="Delattre M."/>
        </authorList>
    </citation>
    <scope>NUCLEOTIDE SEQUENCE</scope>
    <source>
        <strain evidence="1">AF72</strain>
    </source>
</reference>
<feature type="non-terminal residue" evidence="1">
    <location>
        <position position="1"/>
    </location>
</feature>
<protein>
    <submittedName>
        <fullName evidence="1">Uncharacterized protein</fullName>
    </submittedName>
</protein>
<accession>A0AA36CYJ0</accession>
<keyword evidence="2" id="KW-1185">Reference proteome</keyword>
<gene>
    <name evidence="1" type="ORF">MSPICULIGERA_LOCUS14930</name>
</gene>
<dbReference type="InterPro" id="IPR000884">
    <property type="entry name" value="TSP1_rpt"/>
</dbReference>
<dbReference type="PROSITE" id="PS50092">
    <property type="entry name" value="TSP1"/>
    <property type="match status" value="1"/>
</dbReference>
<proteinExistence type="predicted"/>